<dbReference type="GO" id="GO:0009399">
    <property type="term" value="P:nitrogen fixation"/>
    <property type="evidence" value="ECO:0007669"/>
    <property type="project" value="InterPro"/>
</dbReference>
<organism evidence="1 2">
    <name type="scientific">Thermochromatium tepidum ATCC 43061</name>
    <dbReference type="NCBI Taxonomy" id="316276"/>
    <lineage>
        <taxon>Bacteria</taxon>
        <taxon>Pseudomonadati</taxon>
        <taxon>Pseudomonadota</taxon>
        <taxon>Gammaproteobacteria</taxon>
        <taxon>Chromatiales</taxon>
        <taxon>Chromatiaceae</taxon>
        <taxon>Thermochromatium</taxon>
    </lineage>
</organism>
<sequence>MRGQRQGVAQMRSSLNPACDCRASLVAELMRRPAAAEYATDPLRPLLASLIAGRACGAGVLPTRLGLEPPDFTALWDHYFPGPPLSLEAGRCQDLPELDDLIDLLLSYRAGKSQAEGWVARLVAHGCAGRDHLWQDLGLADRNELSLLMETAFPSLAALNRSDMKWKKLIYRHYCQRDGLYLCPAPSCGACADYALCFGPEDQNT</sequence>
<reference evidence="1 2" key="1">
    <citation type="submission" date="2019-12" db="EMBL/GenBank/DDBJ databases">
        <title>The complete genome of the thermophilic, anoxygenic phototrophic gammaproteobacterium Thermochromatium tepidum.</title>
        <authorList>
            <person name="Sattley W.M."/>
            <person name="Swingley W.D."/>
            <person name="Burchell B.M."/>
            <person name="Gurbani S.A."/>
            <person name="Kujawa C.M."/>
            <person name="Nuccio D.A."/>
            <person name="Schladweiler J."/>
            <person name="Shaffer K.N."/>
            <person name="Stokes L.M."/>
            <person name="Touchman J.W."/>
            <person name="Blankenship R.E."/>
            <person name="Madigan M.T."/>
        </authorList>
    </citation>
    <scope>NUCLEOTIDE SEQUENCE [LARGE SCALE GENOMIC DNA]</scope>
    <source>
        <strain evidence="1 2">ATCC 43061</strain>
    </source>
</reference>
<proteinExistence type="predicted"/>
<protein>
    <submittedName>
        <fullName evidence="1">Nitrogen fixation protein NifQ</fullName>
    </submittedName>
</protein>
<evidence type="ECO:0000313" key="1">
    <source>
        <dbReference type="EMBL" id="QGU33188.1"/>
    </source>
</evidence>
<dbReference type="AlphaFoldDB" id="A0A6I6E9E6"/>
<dbReference type="Proteomes" id="UP000426424">
    <property type="component" value="Chromosome"/>
</dbReference>
<accession>A0A6I6E9E6</accession>
<name>A0A6I6E9E6_THETI</name>
<dbReference type="Pfam" id="PF04891">
    <property type="entry name" value="NifQ"/>
    <property type="match status" value="1"/>
</dbReference>
<evidence type="ECO:0000313" key="2">
    <source>
        <dbReference type="Proteomes" id="UP000426424"/>
    </source>
</evidence>
<keyword evidence="2" id="KW-1185">Reference proteome</keyword>
<dbReference type="OrthoDB" id="192277at2"/>
<dbReference type="InterPro" id="IPR006975">
    <property type="entry name" value="NifQ"/>
</dbReference>
<dbReference type="GO" id="GO:0030151">
    <property type="term" value="F:molybdenum ion binding"/>
    <property type="evidence" value="ECO:0007669"/>
    <property type="project" value="InterPro"/>
</dbReference>
<gene>
    <name evidence="1" type="ORF">E6P07_09500</name>
</gene>
<dbReference type="KEGG" id="ttp:E6P07_09500"/>
<dbReference type="EMBL" id="CP039268">
    <property type="protein sequence ID" value="QGU33188.1"/>
    <property type="molecule type" value="Genomic_DNA"/>
</dbReference>